<dbReference type="Proteomes" id="UP001302676">
    <property type="component" value="Unassembled WGS sequence"/>
</dbReference>
<name>A0AAN6UWF8_9PEZI</name>
<dbReference type="InterPro" id="IPR036291">
    <property type="entry name" value="NAD(P)-bd_dom_sf"/>
</dbReference>
<comment type="caution">
    <text evidence="2">The sequence shown here is derived from an EMBL/GenBank/DDBJ whole genome shotgun (WGS) entry which is preliminary data.</text>
</comment>
<dbReference type="Gene3D" id="3.40.50.720">
    <property type="entry name" value="NAD(P)-binding Rossmann-like Domain"/>
    <property type="match status" value="1"/>
</dbReference>
<dbReference type="GeneID" id="87815052"/>
<dbReference type="SUPFAM" id="SSF51735">
    <property type="entry name" value="NAD(P)-binding Rossmann-fold domains"/>
    <property type="match status" value="1"/>
</dbReference>
<protein>
    <recommendedName>
        <fullName evidence="1">NAD-dependent epimerase/dehydratase domain-containing protein</fullName>
    </recommendedName>
</protein>
<organism evidence="2 3">
    <name type="scientific">Dichotomopilus funicola</name>
    <dbReference type="NCBI Taxonomy" id="1934379"/>
    <lineage>
        <taxon>Eukaryota</taxon>
        <taxon>Fungi</taxon>
        <taxon>Dikarya</taxon>
        <taxon>Ascomycota</taxon>
        <taxon>Pezizomycotina</taxon>
        <taxon>Sordariomycetes</taxon>
        <taxon>Sordariomycetidae</taxon>
        <taxon>Sordariales</taxon>
        <taxon>Chaetomiaceae</taxon>
        <taxon>Dichotomopilus</taxon>
    </lineage>
</organism>
<dbReference type="EMBL" id="MU853642">
    <property type="protein sequence ID" value="KAK4140036.1"/>
    <property type="molecule type" value="Genomic_DNA"/>
</dbReference>
<sequence>MNPNPPPTVLITGSAGHLGTALMFALPDLGYHPVGIDIKPGPTTTHVGSITDAAFLASVFAAHSPIAHVIHTATLHKPHVGSHSMGEFVQTNVEGTLRVLEQAAGLTKPNHPVTSLIFISTTSAFGTSLSPPPPQPAAWITESTPTTSPKNIYGATKTAAEDLCRLVHVQTGLPVLVLRTSRFFPEDDDDEARRGEVGDPENLKVLELAYRRVDVSDVVGACVCAMERAGGVRWGKYVVSGPTPFTKDEGVLERLNGGDAAAVFKGIRVGSGDGELTTVGKVFEEKGWGFLRRVDRVYDSSKAVRELGWRPEYTFEKAVERVARGERWGSELAVRVGRLGYHAVPTGVYTTGGTQST</sequence>
<proteinExistence type="predicted"/>
<evidence type="ECO:0000259" key="1">
    <source>
        <dbReference type="Pfam" id="PF01370"/>
    </source>
</evidence>
<dbReference type="RefSeq" id="XP_062633407.1">
    <property type="nucleotide sequence ID" value="XM_062778439.1"/>
</dbReference>
<reference evidence="2" key="1">
    <citation type="journal article" date="2023" name="Mol. Phylogenet. Evol.">
        <title>Genome-scale phylogeny and comparative genomics of the fungal order Sordariales.</title>
        <authorList>
            <person name="Hensen N."/>
            <person name="Bonometti L."/>
            <person name="Westerberg I."/>
            <person name="Brannstrom I.O."/>
            <person name="Guillou S."/>
            <person name="Cros-Aarteil S."/>
            <person name="Calhoun S."/>
            <person name="Haridas S."/>
            <person name="Kuo A."/>
            <person name="Mondo S."/>
            <person name="Pangilinan J."/>
            <person name="Riley R."/>
            <person name="LaButti K."/>
            <person name="Andreopoulos B."/>
            <person name="Lipzen A."/>
            <person name="Chen C."/>
            <person name="Yan M."/>
            <person name="Daum C."/>
            <person name="Ng V."/>
            <person name="Clum A."/>
            <person name="Steindorff A."/>
            <person name="Ohm R.A."/>
            <person name="Martin F."/>
            <person name="Silar P."/>
            <person name="Natvig D.O."/>
            <person name="Lalanne C."/>
            <person name="Gautier V."/>
            <person name="Ament-Velasquez S.L."/>
            <person name="Kruys A."/>
            <person name="Hutchinson M.I."/>
            <person name="Powell A.J."/>
            <person name="Barry K."/>
            <person name="Miller A.N."/>
            <person name="Grigoriev I.V."/>
            <person name="Debuchy R."/>
            <person name="Gladieux P."/>
            <person name="Hiltunen Thoren M."/>
            <person name="Johannesson H."/>
        </authorList>
    </citation>
    <scope>NUCLEOTIDE SEQUENCE</scope>
    <source>
        <strain evidence="2">CBS 141.50</strain>
    </source>
</reference>
<accession>A0AAN6UWF8</accession>
<reference evidence="2" key="2">
    <citation type="submission" date="2023-05" db="EMBL/GenBank/DDBJ databases">
        <authorList>
            <consortium name="Lawrence Berkeley National Laboratory"/>
            <person name="Steindorff A."/>
            <person name="Hensen N."/>
            <person name="Bonometti L."/>
            <person name="Westerberg I."/>
            <person name="Brannstrom I.O."/>
            <person name="Guillou S."/>
            <person name="Cros-Aarteil S."/>
            <person name="Calhoun S."/>
            <person name="Haridas S."/>
            <person name="Kuo A."/>
            <person name="Mondo S."/>
            <person name="Pangilinan J."/>
            <person name="Riley R."/>
            <person name="Labutti K."/>
            <person name="Andreopoulos B."/>
            <person name="Lipzen A."/>
            <person name="Chen C."/>
            <person name="Yanf M."/>
            <person name="Daum C."/>
            <person name="Ng V."/>
            <person name="Clum A."/>
            <person name="Ohm R."/>
            <person name="Martin F."/>
            <person name="Silar P."/>
            <person name="Natvig D."/>
            <person name="Lalanne C."/>
            <person name="Gautier V."/>
            <person name="Ament-Velasquez S.L."/>
            <person name="Kruys A."/>
            <person name="Hutchinson M.I."/>
            <person name="Powell A.J."/>
            <person name="Barry K."/>
            <person name="Miller A.N."/>
            <person name="Grigoriev I.V."/>
            <person name="Debuchy R."/>
            <person name="Gladieux P."/>
            <person name="Thoren M.H."/>
            <person name="Johannesson H."/>
        </authorList>
    </citation>
    <scope>NUCLEOTIDE SEQUENCE</scope>
    <source>
        <strain evidence="2">CBS 141.50</strain>
    </source>
</reference>
<evidence type="ECO:0000313" key="3">
    <source>
        <dbReference type="Proteomes" id="UP001302676"/>
    </source>
</evidence>
<dbReference type="InterPro" id="IPR050177">
    <property type="entry name" value="Lipid_A_modif_metabolic_enz"/>
</dbReference>
<dbReference type="InterPro" id="IPR001509">
    <property type="entry name" value="Epimerase_deHydtase"/>
</dbReference>
<dbReference type="PANTHER" id="PTHR43245">
    <property type="entry name" value="BIFUNCTIONAL POLYMYXIN RESISTANCE PROTEIN ARNA"/>
    <property type="match status" value="1"/>
</dbReference>
<evidence type="ECO:0000313" key="2">
    <source>
        <dbReference type="EMBL" id="KAK4140036.1"/>
    </source>
</evidence>
<keyword evidence="3" id="KW-1185">Reference proteome</keyword>
<gene>
    <name evidence="2" type="ORF">C8A04DRAFT_15317</name>
</gene>
<dbReference type="PANTHER" id="PTHR43245:SF54">
    <property type="entry name" value="BLL0593 PROTEIN"/>
    <property type="match status" value="1"/>
</dbReference>
<feature type="domain" description="NAD-dependent epimerase/dehydratase" evidence="1">
    <location>
        <begin position="9"/>
        <end position="228"/>
    </location>
</feature>
<dbReference type="Pfam" id="PF01370">
    <property type="entry name" value="Epimerase"/>
    <property type="match status" value="1"/>
</dbReference>
<dbReference type="AlphaFoldDB" id="A0AAN6UWF8"/>